<feature type="domain" description="Cadherin N-terminal" evidence="5">
    <location>
        <begin position="32"/>
        <end position="103"/>
    </location>
</feature>
<evidence type="ECO:0000313" key="7">
    <source>
        <dbReference type="Proteomes" id="UP000578343"/>
    </source>
</evidence>
<dbReference type="Proteomes" id="UP000578343">
    <property type="component" value="Unassembled WGS sequence"/>
</dbReference>
<dbReference type="Gene3D" id="2.60.40.60">
    <property type="entry name" value="Cadherins"/>
    <property type="match status" value="1"/>
</dbReference>
<evidence type="ECO:0000313" key="6">
    <source>
        <dbReference type="EMBL" id="NXG72125.1"/>
    </source>
</evidence>
<keyword evidence="3" id="KW-0325">Glycoprotein</keyword>
<keyword evidence="2" id="KW-0472">Membrane</keyword>
<gene>
    <name evidence="6" type="primary">Pcdhb1_1</name>
    <name evidence="6" type="ORF">BARMAR_R14879</name>
</gene>
<evidence type="ECO:0000256" key="4">
    <source>
        <dbReference type="SAM" id="SignalP"/>
    </source>
</evidence>
<proteinExistence type="predicted"/>
<reference evidence="6 7" key="1">
    <citation type="submission" date="2019-09" db="EMBL/GenBank/DDBJ databases">
        <title>Bird 10,000 Genomes (B10K) Project - Family phase.</title>
        <authorList>
            <person name="Zhang G."/>
        </authorList>
    </citation>
    <scope>NUCLEOTIDE SEQUENCE [LARGE SCALE GENOMIC DNA]</scope>
    <source>
        <strain evidence="6">B10K-DU-001-21</strain>
        <tissue evidence="6">Muscle</tissue>
    </source>
</reference>
<evidence type="ECO:0000259" key="5">
    <source>
        <dbReference type="Pfam" id="PF08266"/>
    </source>
</evidence>
<comment type="subcellular location">
    <subcellularLocation>
        <location evidence="1">Membrane</location>
    </subcellularLocation>
</comment>
<feature type="signal peptide" evidence="4">
    <location>
        <begin position="1"/>
        <end position="28"/>
    </location>
</feature>
<evidence type="ECO:0000256" key="3">
    <source>
        <dbReference type="ARBA" id="ARBA00023180"/>
    </source>
</evidence>
<dbReference type="InterPro" id="IPR015919">
    <property type="entry name" value="Cadherin-like_sf"/>
</dbReference>
<feature type="non-terminal residue" evidence="6">
    <location>
        <position position="1"/>
    </location>
</feature>
<name>A0A7K9E632_BARMA</name>
<comment type="caution">
    <text evidence="6">The sequence shown here is derived from an EMBL/GenBank/DDBJ whole genome shotgun (WGS) entry which is preliminary data.</text>
</comment>
<accession>A0A7K9E632</accession>
<dbReference type="AlphaFoldDB" id="A0A7K9E632"/>
<dbReference type="SUPFAM" id="SSF49313">
    <property type="entry name" value="Cadherin-like"/>
    <property type="match status" value="1"/>
</dbReference>
<dbReference type="InterPro" id="IPR050174">
    <property type="entry name" value="Protocadherin/Cadherin-CA"/>
</dbReference>
<dbReference type="GO" id="GO:0005509">
    <property type="term" value="F:calcium ion binding"/>
    <property type="evidence" value="ECO:0007669"/>
    <property type="project" value="InterPro"/>
</dbReference>
<dbReference type="InterPro" id="IPR013164">
    <property type="entry name" value="Cadherin_N"/>
</dbReference>
<keyword evidence="7" id="KW-1185">Reference proteome</keyword>
<sequence length="103" mass="11354">TVCRRWSGGRQRQVLLFHLCVCVCLSGAKTLCYSLSEELERDSLVGNLAEDLGVAPRQLAARKARLVSEGNEQLFRLDPNTGVLTATDSLDREQICPQSDTCT</sequence>
<feature type="non-terminal residue" evidence="6">
    <location>
        <position position="103"/>
    </location>
</feature>
<organism evidence="6 7">
    <name type="scientific">Baryphthengus martii</name>
    <name type="common">Rufous motmot</name>
    <dbReference type="NCBI Taxonomy" id="176943"/>
    <lineage>
        <taxon>Eukaryota</taxon>
        <taxon>Metazoa</taxon>
        <taxon>Chordata</taxon>
        <taxon>Craniata</taxon>
        <taxon>Vertebrata</taxon>
        <taxon>Euteleostomi</taxon>
        <taxon>Archelosauria</taxon>
        <taxon>Archosauria</taxon>
        <taxon>Dinosauria</taxon>
        <taxon>Saurischia</taxon>
        <taxon>Theropoda</taxon>
        <taxon>Coelurosauria</taxon>
        <taxon>Aves</taxon>
        <taxon>Neognathae</taxon>
        <taxon>Neoaves</taxon>
        <taxon>Telluraves</taxon>
        <taxon>Coraciimorphae</taxon>
        <taxon>Coraciiformes</taxon>
        <taxon>Momotidae</taxon>
        <taxon>Baryphthengus</taxon>
    </lineage>
</organism>
<dbReference type="PANTHER" id="PTHR24028">
    <property type="entry name" value="CADHERIN-87A"/>
    <property type="match status" value="1"/>
</dbReference>
<dbReference type="EMBL" id="VWZK01007391">
    <property type="protein sequence ID" value="NXG72125.1"/>
    <property type="molecule type" value="Genomic_DNA"/>
</dbReference>
<evidence type="ECO:0000256" key="1">
    <source>
        <dbReference type="ARBA" id="ARBA00004370"/>
    </source>
</evidence>
<dbReference type="GO" id="GO:0016020">
    <property type="term" value="C:membrane"/>
    <property type="evidence" value="ECO:0007669"/>
    <property type="project" value="UniProtKB-SubCell"/>
</dbReference>
<dbReference type="OrthoDB" id="6252479at2759"/>
<dbReference type="PANTHER" id="PTHR24028:SF329">
    <property type="entry name" value="CADHERIN DOMAIN-CONTAINING PROTEIN"/>
    <property type="match status" value="1"/>
</dbReference>
<keyword evidence="4" id="KW-0732">Signal</keyword>
<feature type="chain" id="PRO_5029654192" evidence="4">
    <location>
        <begin position="29"/>
        <end position="103"/>
    </location>
</feature>
<protein>
    <submittedName>
        <fullName evidence="6">PCDB1 protein</fullName>
    </submittedName>
</protein>
<evidence type="ECO:0000256" key="2">
    <source>
        <dbReference type="ARBA" id="ARBA00023136"/>
    </source>
</evidence>
<dbReference type="Pfam" id="PF08266">
    <property type="entry name" value="Cadherin_2"/>
    <property type="match status" value="1"/>
</dbReference>
<dbReference type="CDD" id="cd11304">
    <property type="entry name" value="Cadherin_repeat"/>
    <property type="match status" value="1"/>
</dbReference>